<reference evidence="1 2" key="1">
    <citation type="journal article" date="2009" name="Stand. Genomic Sci.">
        <title>Complete genome sequence of Desulfotomaculum acetoxidans type strain (5575).</title>
        <authorList>
            <person name="Spring S."/>
            <person name="Lapidus A."/>
            <person name="Schroder M."/>
            <person name="Gleim D."/>
            <person name="Sims D."/>
            <person name="Meincke L."/>
            <person name="Glavina Del Rio T."/>
            <person name="Tice H."/>
            <person name="Copeland A."/>
            <person name="Cheng J.F."/>
            <person name="Lucas S."/>
            <person name="Chen F."/>
            <person name="Nolan M."/>
            <person name="Bruce D."/>
            <person name="Goodwin L."/>
            <person name="Pitluck S."/>
            <person name="Ivanova N."/>
            <person name="Mavromatis K."/>
            <person name="Mikhailova N."/>
            <person name="Pati A."/>
            <person name="Chen A."/>
            <person name="Palaniappan K."/>
            <person name="Land M."/>
            <person name="Hauser L."/>
            <person name="Chang Y.J."/>
            <person name="Jeffries C.D."/>
            <person name="Chain P."/>
            <person name="Saunders E."/>
            <person name="Brettin T."/>
            <person name="Detter J.C."/>
            <person name="Goker M."/>
            <person name="Bristow J."/>
            <person name="Eisen J.A."/>
            <person name="Markowitz V."/>
            <person name="Hugenholtz P."/>
            <person name="Kyrpides N.C."/>
            <person name="Klenk H.P."/>
            <person name="Han C."/>
        </authorList>
    </citation>
    <scope>NUCLEOTIDE SEQUENCE [LARGE SCALE GENOMIC DNA]</scope>
    <source>
        <strain evidence="2">ATCC 49208 / DSM 771 / VKM B-1644</strain>
    </source>
</reference>
<dbReference type="Proteomes" id="UP000002217">
    <property type="component" value="Chromosome"/>
</dbReference>
<dbReference type="PANTHER" id="PTHR36441">
    <property type="entry name" value="HYPOTHETICAL CYTOSOLIC PROTEIN"/>
    <property type="match status" value="1"/>
</dbReference>
<evidence type="ECO:0000313" key="2">
    <source>
        <dbReference type="Proteomes" id="UP000002217"/>
    </source>
</evidence>
<evidence type="ECO:0000313" key="1">
    <source>
        <dbReference type="EMBL" id="ACV64315.1"/>
    </source>
</evidence>
<accession>C8VW28</accession>
<organism evidence="1 2">
    <name type="scientific">Desulfofarcimen acetoxidans (strain ATCC 49208 / DSM 771 / KCTC 5769 / VKM B-1644 / 5575)</name>
    <name type="common">Desulfotomaculum acetoxidans</name>
    <dbReference type="NCBI Taxonomy" id="485916"/>
    <lineage>
        <taxon>Bacteria</taxon>
        <taxon>Bacillati</taxon>
        <taxon>Bacillota</taxon>
        <taxon>Clostridia</taxon>
        <taxon>Eubacteriales</taxon>
        <taxon>Peptococcaceae</taxon>
        <taxon>Desulfofarcimen</taxon>
    </lineage>
</organism>
<evidence type="ECO:0008006" key="3">
    <source>
        <dbReference type="Google" id="ProtNLM"/>
    </source>
</evidence>
<keyword evidence="2" id="KW-1185">Reference proteome</keyword>
<dbReference type="AlphaFoldDB" id="C8VW28"/>
<dbReference type="Gene3D" id="3.30.70.1120">
    <property type="entry name" value="TT1725-like"/>
    <property type="match status" value="1"/>
</dbReference>
<protein>
    <recommendedName>
        <fullName evidence="3">DUF503 domain-containing protein</fullName>
    </recommendedName>
</protein>
<dbReference type="STRING" id="485916.Dtox_3603"/>
<proteinExistence type="predicted"/>
<dbReference type="SUPFAM" id="SSF103007">
    <property type="entry name" value="Hypothetical protein TT1725"/>
    <property type="match status" value="1"/>
</dbReference>
<dbReference type="eggNOG" id="COG1550">
    <property type="taxonomic scope" value="Bacteria"/>
</dbReference>
<gene>
    <name evidence="1" type="ordered locus">Dtox_3603</name>
</gene>
<dbReference type="RefSeq" id="WP_015759002.1">
    <property type="nucleotide sequence ID" value="NC_013216.1"/>
</dbReference>
<dbReference type="InterPro" id="IPR036746">
    <property type="entry name" value="TT1725-like_sf"/>
</dbReference>
<dbReference type="EMBL" id="CP001720">
    <property type="protein sequence ID" value="ACV64315.1"/>
    <property type="molecule type" value="Genomic_DNA"/>
</dbReference>
<dbReference type="KEGG" id="dae:Dtox_3603"/>
<dbReference type="Pfam" id="PF04456">
    <property type="entry name" value="DUF503"/>
    <property type="match status" value="1"/>
</dbReference>
<dbReference type="InterPro" id="IPR007546">
    <property type="entry name" value="DUF503"/>
</dbReference>
<dbReference type="HOGENOM" id="CLU_149981_4_0_9"/>
<dbReference type="PANTHER" id="PTHR36441:SF1">
    <property type="entry name" value="DUF503 DOMAIN-CONTAINING PROTEIN"/>
    <property type="match status" value="1"/>
</dbReference>
<sequence length="93" mass="10762">MHVGAMTVELFIGESSSLKEKRRLLKSVIDKIKARFNVSIAEVDHQELWQRSTVGVSCVSNERAQIDKVFSSVLNFIDQQNMVEIIDYHYELY</sequence>
<dbReference type="OrthoDB" id="9809023at2"/>
<name>C8VW28_DESAS</name>